<gene>
    <name evidence="2" type="ORF">SAMN04489740_1012</name>
</gene>
<evidence type="ECO:0000313" key="3">
    <source>
        <dbReference type="Proteomes" id="UP000182725"/>
    </source>
</evidence>
<keyword evidence="1" id="KW-0812">Transmembrane</keyword>
<dbReference type="RefSeq" id="WP_074710837.1">
    <property type="nucleotide sequence ID" value="NZ_FNTV01000001.1"/>
</dbReference>
<keyword evidence="1" id="KW-1133">Transmembrane helix</keyword>
<dbReference type="Proteomes" id="UP000182725">
    <property type="component" value="Unassembled WGS sequence"/>
</dbReference>
<keyword evidence="1" id="KW-0472">Membrane</keyword>
<name>A0A1H5HHD5_9MICC</name>
<dbReference type="AlphaFoldDB" id="A0A1H5HHD5"/>
<reference evidence="2 3" key="1">
    <citation type="submission" date="2016-10" db="EMBL/GenBank/DDBJ databases">
        <authorList>
            <person name="de Groot N.N."/>
        </authorList>
    </citation>
    <scope>NUCLEOTIDE SEQUENCE [LARGE SCALE GENOMIC DNA]</scope>
    <source>
        <strain evidence="2 3">DSM 22274</strain>
    </source>
</reference>
<organism evidence="2 3">
    <name type="scientific">Arthrobacter alpinus</name>
    <dbReference type="NCBI Taxonomy" id="656366"/>
    <lineage>
        <taxon>Bacteria</taxon>
        <taxon>Bacillati</taxon>
        <taxon>Actinomycetota</taxon>
        <taxon>Actinomycetes</taxon>
        <taxon>Micrococcales</taxon>
        <taxon>Micrococcaceae</taxon>
        <taxon>Arthrobacter</taxon>
    </lineage>
</organism>
<evidence type="ECO:0000313" key="2">
    <source>
        <dbReference type="EMBL" id="SEE27195.1"/>
    </source>
</evidence>
<sequence length="140" mass="16002">MTVQGWLTIAGIVVTAVFSYGASRYAGRASVKVKEVEVDAAAYERAESINAAMFKRLQEEVSALKESHEKQGDKLRLLREDLDKVTHVFRISMNFIERFLLWARDGSLPPIPSIPEQLREHLDPSLIREHGRQQEQNDRL</sequence>
<protein>
    <submittedName>
        <fullName evidence="2">Uncharacterized protein</fullName>
    </submittedName>
</protein>
<evidence type="ECO:0000256" key="1">
    <source>
        <dbReference type="SAM" id="Phobius"/>
    </source>
</evidence>
<proteinExistence type="predicted"/>
<dbReference type="EMBL" id="FNTV01000001">
    <property type="protein sequence ID" value="SEE27195.1"/>
    <property type="molecule type" value="Genomic_DNA"/>
</dbReference>
<feature type="transmembrane region" description="Helical" evidence="1">
    <location>
        <begin position="6"/>
        <end position="23"/>
    </location>
</feature>
<accession>A0A1H5HHD5</accession>